<gene>
    <name evidence="4" type="ORF">SAMN05216251_12812</name>
</gene>
<dbReference type="InterPro" id="IPR050267">
    <property type="entry name" value="Anti-sigma-factor_SerPK"/>
</dbReference>
<dbReference type="Pfam" id="PF13581">
    <property type="entry name" value="HATPase_c_2"/>
    <property type="match status" value="1"/>
</dbReference>
<name>A0A1I2LCL3_9ACTN</name>
<sequence length="142" mass="14798">MLHTDCSVAGQPASSADARQAVLALIDRGCPAAGRTDRIDVSLMITELIANAFRHAGNLVLLEARVSPDTVDICVSDRDTRLPAPRPATDAADGPGGEEGGFGWPMVLALASSVTVTRPASGGKRIRVLLHLVLPLPDPRTA</sequence>
<evidence type="ECO:0000259" key="3">
    <source>
        <dbReference type="Pfam" id="PF13581"/>
    </source>
</evidence>
<feature type="domain" description="Histidine kinase/HSP90-like ATPase" evidence="3">
    <location>
        <begin position="11"/>
        <end position="128"/>
    </location>
</feature>
<dbReference type="InterPro" id="IPR036890">
    <property type="entry name" value="HATPase_C_sf"/>
</dbReference>
<evidence type="ECO:0000256" key="1">
    <source>
        <dbReference type="ARBA" id="ARBA00022527"/>
    </source>
</evidence>
<keyword evidence="1" id="KW-0723">Serine/threonine-protein kinase</keyword>
<organism evidence="4 5">
    <name type="scientific">Actinacidiphila alni</name>
    <dbReference type="NCBI Taxonomy" id="380248"/>
    <lineage>
        <taxon>Bacteria</taxon>
        <taxon>Bacillati</taxon>
        <taxon>Actinomycetota</taxon>
        <taxon>Actinomycetes</taxon>
        <taxon>Kitasatosporales</taxon>
        <taxon>Streptomycetaceae</taxon>
        <taxon>Actinacidiphila</taxon>
    </lineage>
</organism>
<dbReference type="AlphaFoldDB" id="A0A1I2LCL3"/>
<evidence type="ECO:0000313" key="4">
    <source>
        <dbReference type="EMBL" id="SFF76753.1"/>
    </source>
</evidence>
<reference evidence="4 5" key="1">
    <citation type="submission" date="2016-10" db="EMBL/GenBank/DDBJ databases">
        <authorList>
            <person name="de Groot N.N."/>
        </authorList>
    </citation>
    <scope>NUCLEOTIDE SEQUENCE [LARGE SCALE GENOMIC DNA]</scope>
    <source>
        <strain evidence="4 5">CGMCC 4.3510</strain>
    </source>
</reference>
<protein>
    <submittedName>
        <fullName evidence="4">Anti-sigma regulatory factor (Ser/Thr protein kinase)</fullName>
    </submittedName>
</protein>
<dbReference type="PANTHER" id="PTHR35526:SF3">
    <property type="entry name" value="ANTI-SIGMA-F FACTOR RSBW"/>
    <property type="match status" value="1"/>
</dbReference>
<evidence type="ECO:0000256" key="2">
    <source>
        <dbReference type="SAM" id="MobiDB-lite"/>
    </source>
</evidence>
<dbReference type="Proteomes" id="UP000199323">
    <property type="component" value="Unassembled WGS sequence"/>
</dbReference>
<keyword evidence="4" id="KW-0808">Transferase</keyword>
<dbReference type="EMBL" id="FONG01000028">
    <property type="protein sequence ID" value="SFF76753.1"/>
    <property type="molecule type" value="Genomic_DNA"/>
</dbReference>
<accession>A0A1I2LCL3</accession>
<dbReference type="InterPro" id="IPR003594">
    <property type="entry name" value="HATPase_dom"/>
</dbReference>
<proteinExistence type="predicted"/>
<dbReference type="GO" id="GO:0004674">
    <property type="term" value="F:protein serine/threonine kinase activity"/>
    <property type="evidence" value="ECO:0007669"/>
    <property type="project" value="UniProtKB-KW"/>
</dbReference>
<evidence type="ECO:0000313" key="5">
    <source>
        <dbReference type="Proteomes" id="UP000199323"/>
    </source>
</evidence>
<keyword evidence="4" id="KW-0418">Kinase</keyword>
<dbReference type="Gene3D" id="3.30.565.10">
    <property type="entry name" value="Histidine kinase-like ATPase, C-terminal domain"/>
    <property type="match status" value="1"/>
</dbReference>
<dbReference type="STRING" id="380248.SAMN05216251_12812"/>
<feature type="region of interest" description="Disordered" evidence="2">
    <location>
        <begin position="80"/>
        <end position="99"/>
    </location>
</feature>
<keyword evidence="5" id="KW-1185">Reference proteome</keyword>
<dbReference type="SUPFAM" id="SSF55874">
    <property type="entry name" value="ATPase domain of HSP90 chaperone/DNA topoisomerase II/histidine kinase"/>
    <property type="match status" value="1"/>
</dbReference>
<dbReference type="PANTHER" id="PTHR35526">
    <property type="entry name" value="ANTI-SIGMA-F FACTOR RSBW-RELATED"/>
    <property type="match status" value="1"/>
</dbReference>